<dbReference type="AlphaFoldDB" id="A0A3N2Q0I0"/>
<dbReference type="RefSeq" id="XP_028468004.1">
    <property type="nucleotide sequence ID" value="XM_028611072.1"/>
</dbReference>
<dbReference type="InterPro" id="IPR001810">
    <property type="entry name" value="F-box_dom"/>
</dbReference>
<dbReference type="EMBL" id="ML119052">
    <property type="protein sequence ID" value="ROT40198.1"/>
    <property type="molecule type" value="Genomic_DNA"/>
</dbReference>
<dbReference type="CDD" id="cd09917">
    <property type="entry name" value="F-box_SF"/>
    <property type="match status" value="1"/>
</dbReference>
<dbReference type="SUPFAM" id="SSF81383">
    <property type="entry name" value="F-box domain"/>
    <property type="match status" value="1"/>
</dbReference>
<gene>
    <name evidence="2" type="ORF">SODALDRAFT_329873</name>
</gene>
<dbReference type="Gene3D" id="1.20.1280.50">
    <property type="match status" value="1"/>
</dbReference>
<dbReference type="SMART" id="SM00256">
    <property type="entry name" value="FBOX"/>
    <property type="match status" value="1"/>
</dbReference>
<protein>
    <recommendedName>
        <fullName evidence="1">F-box domain-containing protein</fullName>
    </recommendedName>
</protein>
<dbReference type="PROSITE" id="PS50181">
    <property type="entry name" value="FBOX"/>
    <property type="match status" value="1"/>
</dbReference>
<keyword evidence="3" id="KW-1185">Reference proteome</keyword>
<sequence>MSETTCLTLLPAEILHNILQWVDPRDLGRLPRVSRFMRDYIRSNRKLWKDAYLYNLDAPERDIDWEQELRDVVRLQLICAAPSPNRSDNERELLFVHNAVTRLLRHASPTGGPAAPRMPTHSASRNASLLARLFRDENARTAFFTRSFLYRRSRGPSILSFAECNTPVQQASAQLHCLWGRPLLNSGRTRRSRMHPFALSKVYDLREYTVRTRWGPFMDDGSDRVDWEKMEAIMLVLGSNINQVQASSPAFLSMWDSPFAGSWAGSWIPTPGRKLSGLDLQDPYGISGTWLRVVCFIDYNDFFAFNFLASQRVPDGYPCPALETGEATRLILMKLHVTSIEPPGEEDGQGLPVVHFRGISRSLHNSWDNNADSDLRGTCRLTREGDVRWTTFSIFDGEERWRSESVQVGGVKSARGVLGNWFDVYVCTNFLPNPSSVPYISMLSSHVDVTETMTSTAPRVPRRSGS</sequence>
<feature type="domain" description="F-box" evidence="1">
    <location>
        <begin position="4"/>
        <end position="51"/>
    </location>
</feature>
<dbReference type="GeneID" id="39579550"/>
<dbReference type="Proteomes" id="UP000272025">
    <property type="component" value="Unassembled WGS sequence"/>
</dbReference>
<dbReference type="Pfam" id="PF12937">
    <property type="entry name" value="F-box-like"/>
    <property type="match status" value="1"/>
</dbReference>
<dbReference type="InterPro" id="IPR036047">
    <property type="entry name" value="F-box-like_dom_sf"/>
</dbReference>
<name>A0A3N2Q0I0_SODAK</name>
<dbReference type="STRING" id="1314773.A0A3N2Q0I0"/>
<accession>A0A3N2Q0I0</accession>
<organism evidence="2 3">
    <name type="scientific">Sodiomyces alkalinus (strain CBS 110278 / VKM F-3762 / F11)</name>
    <name type="common">Alkaliphilic filamentous fungus</name>
    <dbReference type="NCBI Taxonomy" id="1314773"/>
    <lineage>
        <taxon>Eukaryota</taxon>
        <taxon>Fungi</taxon>
        <taxon>Dikarya</taxon>
        <taxon>Ascomycota</taxon>
        <taxon>Pezizomycotina</taxon>
        <taxon>Sordariomycetes</taxon>
        <taxon>Hypocreomycetidae</taxon>
        <taxon>Glomerellales</taxon>
        <taxon>Plectosphaerellaceae</taxon>
        <taxon>Sodiomyces</taxon>
    </lineage>
</organism>
<evidence type="ECO:0000313" key="2">
    <source>
        <dbReference type="EMBL" id="ROT40198.1"/>
    </source>
</evidence>
<reference evidence="2 3" key="1">
    <citation type="journal article" date="2018" name="Mol. Ecol.">
        <title>The obligate alkalophilic soda-lake fungus Sodiomyces alkalinus has shifted to a protein diet.</title>
        <authorList>
            <person name="Grum-Grzhimaylo A.A."/>
            <person name="Falkoski D.L."/>
            <person name="van den Heuvel J."/>
            <person name="Valero-Jimenez C.A."/>
            <person name="Min B."/>
            <person name="Choi I.G."/>
            <person name="Lipzen A."/>
            <person name="Daum C.G."/>
            <person name="Aanen D.K."/>
            <person name="Tsang A."/>
            <person name="Henrissat B."/>
            <person name="Bilanenko E.N."/>
            <person name="de Vries R.P."/>
            <person name="van Kan J.A.L."/>
            <person name="Grigoriev I.V."/>
            <person name="Debets A.J.M."/>
        </authorList>
    </citation>
    <scope>NUCLEOTIDE SEQUENCE [LARGE SCALE GENOMIC DNA]</scope>
    <source>
        <strain evidence="2 3">F11</strain>
    </source>
</reference>
<evidence type="ECO:0000259" key="1">
    <source>
        <dbReference type="PROSITE" id="PS50181"/>
    </source>
</evidence>
<proteinExistence type="predicted"/>
<dbReference type="OrthoDB" id="3226064at2759"/>
<evidence type="ECO:0000313" key="3">
    <source>
        <dbReference type="Proteomes" id="UP000272025"/>
    </source>
</evidence>